<dbReference type="InterPro" id="IPR000885">
    <property type="entry name" value="Fib_collagen_C"/>
</dbReference>
<feature type="domain" description="Ig-like" evidence="7">
    <location>
        <begin position="272"/>
        <end position="357"/>
    </location>
</feature>
<dbReference type="Proteomes" id="UP001159427">
    <property type="component" value="Unassembled WGS sequence"/>
</dbReference>
<dbReference type="InterPro" id="IPR002181">
    <property type="entry name" value="Fibrinogen_a/b/g_C_dom"/>
</dbReference>
<feature type="domain" description="Fibrinogen C-terminal" evidence="8">
    <location>
        <begin position="440"/>
        <end position="496"/>
    </location>
</feature>
<dbReference type="PROSITE" id="PS50835">
    <property type="entry name" value="IG_LIKE"/>
    <property type="match status" value="3"/>
</dbReference>
<dbReference type="InterPro" id="IPR008160">
    <property type="entry name" value="Collagen"/>
</dbReference>
<gene>
    <name evidence="9" type="ORF">PEVE_00012066</name>
</gene>
<dbReference type="PROSITE" id="PS51406">
    <property type="entry name" value="FIBRINOGEN_C_2"/>
    <property type="match status" value="1"/>
</dbReference>
<evidence type="ECO:0000259" key="7">
    <source>
        <dbReference type="PROSITE" id="PS50835"/>
    </source>
</evidence>
<keyword evidence="4" id="KW-0393">Immunoglobulin domain</keyword>
<dbReference type="SMART" id="SM00409">
    <property type="entry name" value="IG"/>
    <property type="match status" value="3"/>
</dbReference>
<dbReference type="Gene3D" id="2.60.40.10">
    <property type="entry name" value="Immunoglobulins"/>
    <property type="match status" value="3"/>
</dbReference>
<feature type="region of interest" description="Disordered" evidence="5">
    <location>
        <begin position="120"/>
        <end position="192"/>
    </location>
</feature>
<evidence type="ECO:0000256" key="5">
    <source>
        <dbReference type="SAM" id="MobiDB-lite"/>
    </source>
</evidence>
<evidence type="ECO:0000256" key="1">
    <source>
        <dbReference type="ARBA" id="ARBA00004613"/>
    </source>
</evidence>
<dbReference type="Pfam" id="PF01410">
    <property type="entry name" value="COLFI"/>
    <property type="match status" value="1"/>
</dbReference>
<evidence type="ECO:0000256" key="2">
    <source>
        <dbReference type="ARBA" id="ARBA00022525"/>
    </source>
</evidence>
<dbReference type="Pfam" id="PF13927">
    <property type="entry name" value="Ig_3"/>
    <property type="match status" value="2"/>
</dbReference>
<dbReference type="EMBL" id="CALNXI010001883">
    <property type="protein sequence ID" value="CAH3178969.1"/>
    <property type="molecule type" value="Genomic_DNA"/>
</dbReference>
<evidence type="ECO:0000256" key="3">
    <source>
        <dbReference type="ARBA" id="ARBA00023119"/>
    </source>
</evidence>
<dbReference type="SUPFAM" id="SSF48726">
    <property type="entry name" value="Immunoglobulin"/>
    <property type="match status" value="3"/>
</dbReference>
<protein>
    <submittedName>
        <fullName evidence="9">Uncharacterized protein</fullName>
    </submittedName>
</protein>
<evidence type="ECO:0000313" key="9">
    <source>
        <dbReference type="EMBL" id="CAH3178969.1"/>
    </source>
</evidence>
<dbReference type="Gene3D" id="2.60.120.1000">
    <property type="match status" value="1"/>
</dbReference>
<organism evidence="9 10">
    <name type="scientific">Porites evermanni</name>
    <dbReference type="NCBI Taxonomy" id="104178"/>
    <lineage>
        <taxon>Eukaryota</taxon>
        <taxon>Metazoa</taxon>
        <taxon>Cnidaria</taxon>
        <taxon>Anthozoa</taxon>
        <taxon>Hexacorallia</taxon>
        <taxon>Scleractinia</taxon>
        <taxon>Fungiina</taxon>
        <taxon>Poritidae</taxon>
        <taxon>Porites</taxon>
    </lineage>
</organism>
<dbReference type="PANTHER" id="PTHR10075:SF14">
    <property type="entry name" value="CELL ADHESION MOLECULE DSCAM2-RELATED"/>
    <property type="match status" value="1"/>
</dbReference>
<dbReference type="InterPro" id="IPR013098">
    <property type="entry name" value="Ig_I-set"/>
</dbReference>
<dbReference type="SUPFAM" id="SSF56496">
    <property type="entry name" value="Fibrinogen C-terminal domain-like"/>
    <property type="match status" value="1"/>
</dbReference>
<keyword evidence="10" id="KW-1185">Reference proteome</keyword>
<evidence type="ECO:0000256" key="4">
    <source>
        <dbReference type="ARBA" id="ARBA00023319"/>
    </source>
</evidence>
<proteinExistence type="predicted"/>
<dbReference type="SMART" id="SM00408">
    <property type="entry name" value="IGc2"/>
    <property type="match status" value="3"/>
</dbReference>
<keyword evidence="6" id="KW-1133">Transmembrane helix</keyword>
<evidence type="ECO:0000259" key="8">
    <source>
        <dbReference type="PROSITE" id="PS51406"/>
    </source>
</evidence>
<dbReference type="Pfam" id="PF07679">
    <property type="entry name" value="I-set"/>
    <property type="match status" value="1"/>
</dbReference>
<dbReference type="Pfam" id="PF01391">
    <property type="entry name" value="Collagen"/>
    <property type="match status" value="1"/>
</dbReference>
<reference evidence="9 10" key="1">
    <citation type="submission" date="2022-05" db="EMBL/GenBank/DDBJ databases">
        <authorList>
            <consortium name="Genoscope - CEA"/>
            <person name="William W."/>
        </authorList>
    </citation>
    <scope>NUCLEOTIDE SEQUENCE [LARGE SCALE GENOMIC DNA]</scope>
</reference>
<dbReference type="InterPro" id="IPR007110">
    <property type="entry name" value="Ig-like_dom"/>
</dbReference>
<dbReference type="InterPro" id="IPR036179">
    <property type="entry name" value="Ig-like_dom_sf"/>
</dbReference>
<dbReference type="InterPro" id="IPR003599">
    <property type="entry name" value="Ig_sub"/>
</dbReference>
<dbReference type="InterPro" id="IPR013783">
    <property type="entry name" value="Ig-like_fold"/>
</dbReference>
<dbReference type="PANTHER" id="PTHR10075">
    <property type="entry name" value="BASIGIN RELATED"/>
    <property type="match status" value="1"/>
</dbReference>
<feature type="transmembrane region" description="Helical" evidence="6">
    <location>
        <begin position="12"/>
        <end position="31"/>
    </location>
</feature>
<dbReference type="InterPro" id="IPR003598">
    <property type="entry name" value="Ig_sub2"/>
</dbReference>
<evidence type="ECO:0000313" key="10">
    <source>
        <dbReference type="Proteomes" id="UP001159427"/>
    </source>
</evidence>
<dbReference type="InterPro" id="IPR036056">
    <property type="entry name" value="Fibrinogen-like_C"/>
</dbReference>
<sequence>METKKPPVNSPLVFSSIVFPFALCFVALIHVEIELHAHRKMLQVLTQQTEESILSRGTVNNKPIASALRSDTGKVAEIQIRHKRNLKINEETNVSEIISRGDIKREVKLAMSKLACMAHCPKGIRGRRGRPGPPGKHGPVGPQGPQGPQGPSGPQGDHGPPGPRGDQGPQGPRGDPGESISAPSIVSPPSSMLVNETGIASLQCEVKGNPIPQVTWLKENSRLTTDKRIVQTRNGLMIRDVTSQDGGVYTCKARNILGVVTSSATLTVQVAALITKKPSSVIVEEGENVNLVCKASGLPVPTMTWQKALGHLPRGKTTVIDGNMTILRVTKEDRGTYVCSVKNLLGKDSALAQVTVIDRLKFTLKPPLKATASEFSNLMLNCKAQGALEITWKRTNKYLSRTHVIFPNGTLFLKKVTTNDAGSYICVAKNYQRTIMASSTVEVLKPMSCSRIKSGHSGSSSGNYIIDPDGKGGVTPFSVYCDMSDKGGVGVTVVSHDSESRTHVANIPGCGVTPGCYRKDVSYTGVSTTQLAALTRVSQNCEQFIKFECNNDVAFVPDSVAWWVSRDGRKMNYWGGAGGSFNTCACGVTNSCFSSGKKCNCYNGGSGWREDSGLLTDKSALPVSQIRLADFDGSSEEGYHTLGKLKCYGQA</sequence>
<dbReference type="NCBIfam" id="NF040941">
    <property type="entry name" value="GGGWT_bact"/>
    <property type="match status" value="1"/>
</dbReference>
<comment type="caution">
    <text evidence="9">The sequence shown here is derived from an EMBL/GenBank/DDBJ whole genome shotgun (WGS) entry which is preliminary data.</text>
</comment>
<keyword evidence="3" id="KW-0176">Collagen</keyword>
<accession>A0ABN8RHT5</accession>
<keyword evidence="2" id="KW-0964">Secreted</keyword>
<keyword evidence="6" id="KW-0472">Membrane</keyword>
<evidence type="ECO:0000256" key="6">
    <source>
        <dbReference type="SAM" id="Phobius"/>
    </source>
</evidence>
<feature type="compositionally biased region" description="Low complexity" evidence="5">
    <location>
        <begin position="152"/>
        <end position="191"/>
    </location>
</feature>
<keyword evidence="6" id="KW-0812">Transmembrane</keyword>
<name>A0ABN8RHT5_9CNID</name>
<feature type="domain" description="Ig-like" evidence="7">
    <location>
        <begin position="183"/>
        <end position="267"/>
    </location>
</feature>
<feature type="domain" description="Ig-like" evidence="7">
    <location>
        <begin position="360"/>
        <end position="442"/>
    </location>
</feature>
<comment type="subcellular location">
    <subcellularLocation>
        <location evidence="1">Secreted</location>
    </subcellularLocation>
</comment>